<accession>A0A5P8P283</accession>
<proteinExistence type="predicted"/>
<keyword evidence="2" id="KW-1185">Reference proteome</keyword>
<gene>
    <name evidence="1" type="ORF">FJR48_08500</name>
</gene>
<dbReference type="AlphaFoldDB" id="A0A5P8P283"/>
<dbReference type="Proteomes" id="UP000326944">
    <property type="component" value="Chromosome"/>
</dbReference>
<dbReference type="KEGG" id="sulg:FJR48_08500"/>
<name>A0A5P8P283_9BACT</name>
<dbReference type="OrthoDB" id="5334609at2"/>
<organism evidence="1 2">
    <name type="scientific">Sulfurimonas lithotrophica</name>
    <dbReference type="NCBI Taxonomy" id="2590022"/>
    <lineage>
        <taxon>Bacteria</taxon>
        <taxon>Pseudomonadati</taxon>
        <taxon>Campylobacterota</taxon>
        <taxon>Epsilonproteobacteria</taxon>
        <taxon>Campylobacterales</taxon>
        <taxon>Sulfurimonadaceae</taxon>
        <taxon>Sulfurimonas</taxon>
    </lineage>
</organism>
<evidence type="ECO:0000313" key="1">
    <source>
        <dbReference type="EMBL" id="QFR49766.1"/>
    </source>
</evidence>
<protein>
    <submittedName>
        <fullName evidence="1">Uncharacterized protein</fullName>
    </submittedName>
</protein>
<sequence>MFISSYNTYLSTNTNNKTLKNERDFSDSKLFEKTLAKSTDANTSKLTQTNNVNYILKNKILSTKERINSQLKQESSLSNMSKFSTVNSQIKAPIAYAANSSMFSLMIKYPKTAKQIEDNSAKVLKEPMLRAKMINTYTDNDKYYRLTA</sequence>
<dbReference type="EMBL" id="CP043617">
    <property type="protein sequence ID" value="QFR49766.1"/>
    <property type="molecule type" value="Genomic_DNA"/>
</dbReference>
<reference evidence="1 2" key="1">
    <citation type="submission" date="2019-09" db="EMBL/GenBank/DDBJ databases">
        <title>Sulfurimonas gotlandica sp. nov., a chemoautotrophic and psychrotolerant epsilonproteobacterium isolated from a pelagic redoxcline, and an emended description of the genus Sulfurimonas.</title>
        <authorList>
            <person name="Wang S."/>
            <person name="Jiang L."/>
            <person name="Shao S."/>
        </authorList>
    </citation>
    <scope>NUCLEOTIDE SEQUENCE [LARGE SCALE GENOMIC DNA]</scope>
    <source>
        <strain evidence="1 2">GYSZ_1</strain>
    </source>
</reference>
<dbReference type="RefSeq" id="WP_152307713.1">
    <property type="nucleotide sequence ID" value="NZ_CP043617.1"/>
</dbReference>
<evidence type="ECO:0000313" key="2">
    <source>
        <dbReference type="Proteomes" id="UP000326944"/>
    </source>
</evidence>